<evidence type="ECO:0000256" key="1">
    <source>
        <dbReference type="ARBA" id="ARBA00000900"/>
    </source>
</evidence>
<accession>A0A8T0ASJ3</accession>
<dbReference type="Proteomes" id="UP000606274">
    <property type="component" value="Unassembled WGS sequence"/>
</dbReference>
<evidence type="ECO:0000256" key="2">
    <source>
        <dbReference type="ARBA" id="ARBA00012483"/>
    </source>
</evidence>
<protein>
    <recommendedName>
        <fullName evidence="2">RING-type E3 ubiquitin transferase</fullName>
        <ecNumber evidence="2">2.3.2.27</ecNumber>
    </recommendedName>
</protein>
<dbReference type="GO" id="GO:0000209">
    <property type="term" value="P:protein polyubiquitination"/>
    <property type="evidence" value="ECO:0007669"/>
    <property type="project" value="InterPro"/>
</dbReference>
<keyword evidence="10" id="KW-1185">Reference proteome</keyword>
<gene>
    <name evidence="9" type="ORF">HF521_007051</name>
</gene>
<sequence>MEKNTQVTEEQRVRNGICRQFVNGSCSFGQHCFYRHEYPAASSAQVCRYFQKGGCWFGENCRYLHIAGPHRGLLLLGVVRCQ</sequence>
<dbReference type="Pfam" id="PF18044">
    <property type="entry name" value="zf-CCCH_4"/>
    <property type="match status" value="2"/>
</dbReference>
<organism evidence="9 10">
    <name type="scientific">Silurus meridionalis</name>
    <name type="common">Southern catfish</name>
    <name type="synonym">Silurus soldatovi meridionalis</name>
    <dbReference type="NCBI Taxonomy" id="175797"/>
    <lineage>
        <taxon>Eukaryota</taxon>
        <taxon>Metazoa</taxon>
        <taxon>Chordata</taxon>
        <taxon>Craniata</taxon>
        <taxon>Vertebrata</taxon>
        <taxon>Euteleostomi</taxon>
        <taxon>Actinopterygii</taxon>
        <taxon>Neopterygii</taxon>
        <taxon>Teleostei</taxon>
        <taxon>Ostariophysi</taxon>
        <taxon>Siluriformes</taxon>
        <taxon>Siluridae</taxon>
        <taxon>Silurus</taxon>
    </lineage>
</organism>
<comment type="catalytic activity">
    <reaction evidence="1">
        <text>S-ubiquitinyl-[E2 ubiquitin-conjugating enzyme]-L-cysteine + [acceptor protein]-L-lysine = [E2 ubiquitin-conjugating enzyme]-L-cysteine + N(6)-ubiquitinyl-[acceptor protein]-L-lysine.</text>
        <dbReference type="EC" id="2.3.2.27"/>
    </reaction>
</comment>
<dbReference type="InterPro" id="IPR000571">
    <property type="entry name" value="Znf_CCCH"/>
</dbReference>
<name>A0A8T0ASJ3_SILME</name>
<keyword evidence="6 7" id="KW-0862">Zinc</keyword>
<proteinExistence type="predicted"/>
<dbReference type="PANTHER" id="PTHR11224:SF39">
    <property type="entry name" value="RING-TYPE E3 UBIQUITIN TRANSFERASE"/>
    <property type="match status" value="1"/>
</dbReference>
<evidence type="ECO:0000259" key="8">
    <source>
        <dbReference type="PROSITE" id="PS50103"/>
    </source>
</evidence>
<dbReference type="GO" id="GO:0008270">
    <property type="term" value="F:zinc ion binding"/>
    <property type="evidence" value="ECO:0007669"/>
    <property type="project" value="UniProtKB-KW"/>
</dbReference>
<dbReference type="AlphaFoldDB" id="A0A8T0ASJ3"/>
<evidence type="ECO:0000313" key="9">
    <source>
        <dbReference type="EMBL" id="KAF7695328.1"/>
    </source>
</evidence>
<dbReference type="GO" id="GO:0061630">
    <property type="term" value="F:ubiquitin protein ligase activity"/>
    <property type="evidence" value="ECO:0007669"/>
    <property type="project" value="UniProtKB-EC"/>
</dbReference>
<evidence type="ECO:0000256" key="6">
    <source>
        <dbReference type="ARBA" id="ARBA00022833"/>
    </source>
</evidence>
<dbReference type="SUPFAM" id="SSF90229">
    <property type="entry name" value="CCCH zinc finger"/>
    <property type="match status" value="2"/>
</dbReference>
<evidence type="ECO:0000256" key="4">
    <source>
        <dbReference type="ARBA" id="ARBA00022737"/>
    </source>
</evidence>
<feature type="domain" description="C3H1-type" evidence="8">
    <location>
        <begin position="41"/>
        <end position="68"/>
    </location>
</feature>
<reference evidence="9" key="1">
    <citation type="submission" date="2020-08" db="EMBL/GenBank/DDBJ databases">
        <title>Chromosome-level assembly of Southern catfish (Silurus meridionalis) provides insights into visual adaptation to the nocturnal and benthic lifestyles.</title>
        <authorList>
            <person name="Zhang Y."/>
            <person name="Wang D."/>
            <person name="Peng Z."/>
        </authorList>
    </citation>
    <scope>NUCLEOTIDE SEQUENCE</scope>
    <source>
        <strain evidence="9">SWU-2019-XX</strain>
        <tissue evidence="9">Muscle</tissue>
    </source>
</reference>
<dbReference type="Gene3D" id="3.30.1370.210">
    <property type="match status" value="1"/>
</dbReference>
<keyword evidence="3 7" id="KW-0479">Metal-binding</keyword>
<dbReference type="EC" id="2.3.2.27" evidence="2"/>
<dbReference type="PROSITE" id="PS50103">
    <property type="entry name" value="ZF_C3H1"/>
    <property type="match status" value="2"/>
</dbReference>
<feature type="zinc finger region" description="C3H1-type" evidence="7">
    <location>
        <begin position="41"/>
        <end position="68"/>
    </location>
</feature>
<evidence type="ECO:0000256" key="5">
    <source>
        <dbReference type="ARBA" id="ARBA00022771"/>
    </source>
</evidence>
<dbReference type="InterPro" id="IPR036855">
    <property type="entry name" value="Znf_CCCH_sf"/>
</dbReference>
<dbReference type="PANTHER" id="PTHR11224">
    <property type="entry name" value="MAKORIN-RELATED"/>
    <property type="match status" value="1"/>
</dbReference>
<evidence type="ECO:0000256" key="7">
    <source>
        <dbReference type="PROSITE-ProRule" id="PRU00723"/>
    </source>
</evidence>
<feature type="zinc finger region" description="C3H1-type" evidence="7">
    <location>
        <begin position="12"/>
        <end position="39"/>
    </location>
</feature>
<dbReference type="InterPro" id="IPR041367">
    <property type="entry name" value="Znf-CCCH_4"/>
</dbReference>
<keyword evidence="4" id="KW-0677">Repeat</keyword>
<evidence type="ECO:0000313" key="10">
    <source>
        <dbReference type="Proteomes" id="UP000606274"/>
    </source>
</evidence>
<evidence type="ECO:0000256" key="3">
    <source>
        <dbReference type="ARBA" id="ARBA00022723"/>
    </source>
</evidence>
<dbReference type="InterPro" id="IPR045072">
    <property type="entry name" value="MKRN-like"/>
</dbReference>
<dbReference type="SMART" id="SM00356">
    <property type="entry name" value="ZnF_C3H1"/>
    <property type="match status" value="2"/>
</dbReference>
<comment type="caution">
    <text evidence="9">The sequence shown here is derived from an EMBL/GenBank/DDBJ whole genome shotgun (WGS) entry which is preliminary data.</text>
</comment>
<feature type="domain" description="C3H1-type" evidence="8">
    <location>
        <begin position="12"/>
        <end position="39"/>
    </location>
</feature>
<keyword evidence="5 7" id="KW-0863">Zinc-finger</keyword>
<dbReference type="EMBL" id="JABFDY010000017">
    <property type="protein sequence ID" value="KAF7695328.1"/>
    <property type="molecule type" value="Genomic_DNA"/>
</dbReference>